<sequence length="210" mass="23852">MILGKPQIFLAGRIFRRSTTSLSAFKDAVYEIEDVLDDLNYGARQKSQVLPIKRELMQGSLSPLTQLLQHDLHAKICDVVSNNNFAFNINERLRLKRRYTFGSVRRKPHASEARRASTKLRRKLHKKTRGVSIEAFFTGIAQRRASRRASYCAILNHAHYCLVWLVSEYGWESSNSCSIPLERQCLLSGAQSSAAHEVSRVDASSRSVED</sequence>
<protein>
    <submittedName>
        <fullName evidence="1">Uncharacterized protein</fullName>
    </submittedName>
</protein>
<name>A0A8T3BPS5_DENNO</name>
<evidence type="ECO:0000313" key="2">
    <source>
        <dbReference type="Proteomes" id="UP000829196"/>
    </source>
</evidence>
<dbReference type="AlphaFoldDB" id="A0A8T3BPS5"/>
<reference evidence="1" key="1">
    <citation type="journal article" date="2022" name="Front. Genet.">
        <title>Chromosome-Scale Assembly of the Dendrobium nobile Genome Provides Insights Into the Molecular Mechanism of the Biosynthesis of the Medicinal Active Ingredient of Dendrobium.</title>
        <authorList>
            <person name="Xu Q."/>
            <person name="Niu S.-C."/>
            <person name="Li K.-L."/>
            <person name="Zheng P.-J."/>
            <person name="Zhang X.-J."/>
            <person name="Jia Y."/>
            <person name="Liu Y."/>
            <person name="Niu Y.-X."/>
            <person name="Yu L.-H."/>
            <person name="Chen D.-F."/>
            <person name="Zhang G.-Q."/>
        </authorList>
    </citation>
    <scope>NUCLEOTIDE SEQUENCE</scope>
    <source>
        <tissue evidence="1">Leaf</tissue>
    </source>
</reference>
<comment type="caution">
    <text evidence="1">The sequence shown here is derived from an EMBL/GenBank/DDBJ whole genome shotgun (WGS) entry which is preliminary data.</text>
</comment>
<evidence type="ECO:0000313" key="1">
    <source>
        <dbReference type="EMBL" id="KAI0519225.1"/>
    </source>
</evidence>
<proteinExistence type="predicted"/>
<dbReference type="Proteomes" id="UP000829196">
    <property type="component" value="Unassembled WGS sequence"/>
</dbReference>
<accession>A0A8T3BPS5</accession>
<organism evidence="1 2">
    <name type="scientific">Dendrobium nobile</name>
    <name type="common">Orchid</name>
    <dbReference type="NCBI Taxonomy" id="94219"/>
    <lineage>
        <taxon>Eukaryota</taxon>
        <taxon>Viridiplantae</taxon>
        <taxon>Streptophyta</taxon>
        <taxon>Embryophyta</taxon>
        <taxon>Tracheophyta</taxon>
        <taxon>Spermatophyta</taxon>
        <taxon>Magnoliopsida</taxon>
        <taxon>Liliopsida</taxon>
        <taxon>Asparagales</taxon>
        <taxon>Orchidaceae</taxon>
        <taxon>Epidendroideae</taxon>
        <taxon>Malaxideae</taxon>
        <taxon>Dendrobiinae</taxon>
        <taxon>Dendrobium</taxon>
    </lineage>
</organism>
<dbReference type="EMBL" id="JAGYWB010000006">
    <property type="protein sequence ID" value="KAI0519225.1"/>
    <property type="molecule type" value="Genomic_DNA"/>
</dbReference>
<gene>
    <name evidence="1" type="ORF">KFK09_006667</name>
</gene>
<keyword evidence="2" id="KW-1185">Reference proteome</keyword>